<evidence type="ECO:0000313" key="3">
    <source>
        <dbReference type="Proteomes" id="UP000076858"/>
    </source>
</evidence>
<accession>A0A162QJW7</accession>
<dbReference type="AlphaFoldDB" id="A0A162QJW7"/>
<dbReference type="Proteomes" id="UP000076858">
    <property type="component" value="Unassembled WGS sequence"/>
</dbReference>
<feature type="compositionally biased region" description="Basic and acidic residues" evidence="1">
    <location>
        <begin position="322"/>
        <end position="339"/>
    </location>
</feature>
<name>A0A162QJW7_9CRUS</name>
<evidence type="ECO:0000256" key="1">
    <source>
        <dbReference type="SAM" id="MobiDB-lite"/>
    </source>
</evidence>
<proteinExistence type="predicted"/>
<feature type="compositionally biased region" description="Basic and acidic residues" evidence="1">
    <location>
        <begin position="1"/>
        <end position="11"/>
    </location>
</feature>
<evidence type="ECO:0000313" key="2">
    <source>
        <dbReference type="EMBL" id="KZS19746.1"/>
    </source>
</evidence>
<gene>
    <name evidence="2" type="ORF">APZ42_013730</name>
</gene>
<organism evidence="2 3">
    <name type="scientific">Daphnia magna</name>
    <dbReference type="NCBI Taxonomy" id="35525"/>
    <lineage>
        <taxon>Eukaryota</taxon>
        <taxon>Metazoa</taxon>
        <taxon>Ecdysozoa</taxon>
        <taxon>Arthropoda</taxon>
        <taxon>Crustacea</taxon>
        <taxon>Branchiopoda</taxon>
        <taxon>Diplostraca</taxon>
        <taxon>Cladocera</taxon>
        <taxon>Anomopoda</taxon>
        <taxon>Daphniidae</taxon>
        <taxon>Daphnia</taxon>
    </lineage>
</organism>
<sequence length="371" mass="39729">MYLTSGKHDVPESGNADNAENNHADSDNDCDSVDDNADGISLPTEHGETTTAEADVCDQNNTIFYFAFNVGADGVVTLSNEAQAQLIQMQEPLGVLLQEGELNPQFALGMLDDWQQTVKGKDIDAIPVSVSDVALGDPIAIPSLMPEKRKKKSGGAIESKKSTSFLSTVEQTVGRPIQTSVCVAHAPKSNQPPQRPTQIPIEVAETSANVSQTSTYFAQTRASVVKTTANISQTTSNAHVHTSIAHVTSCVEPVPKTVDQDPPGSLTQIPKSVAQTPPNVYQDLHLMRSPVVLVQRLSAAYLSETFNKPVGKSAQTPASVSNEREISKSKRGEKKKAVDEDNQVATPAKSVKQKQQYASQPSTRKANVGEV</sequence>
<keyword evidence="3" id="KW-1185">Reference proteome</keyword>
<feature type="compositionally biased region" description="Acidic residues" evidence="1">
    <location>
        <begin position="27"/>
        <end position="37"/>
    </location>
</feature>
<reference evidence="2 3" key="1">
    <citation type="submission" date="2016-03" db="EMBL/GenBank/DDBJ databases">
        <title>EvidentialGene: Evidence-directed Construction of Genes on Genomes.</title>
        <authorList>
            <person name="Gilbert D.G."/>
            <person name="Choi J.-H."/>
            <person name="Mockaitis K."/>
            <person name="Colbourne J."/>
            <person name="Pfrender M."/>
        </authorList>
    </citation>
    <scope>NUCLEOTIDE SEQUENCE [LARGE SCALE GENOMIC DNA]</scope>
    <source>
        <strain evidence="2 3">Xinb3</strain>
        <tissue evidence="2">Complete organism</tissue>
    </source>
</reference>
<dbReference type="OrthoDB" id="436852at2759"/>
<dbReference type="EMBL" id="LRGB01000319">
    <property type="protein sequence ID" value="KZS19746.1"/>
    <property type="molecule type" value="Genomic_DNA"/>
</dbReference>
<feature type="compositionally biased region" description="Polar residues" evidence="1">
    <location>
        <begin position="353"/>
        <end position="365"/>
    </location>
</feature>
<comment type="caution">
    <text evidence="2">The sequence shown here is derived from an EMBL/GenBank/DDBJ whole genome shotgun (WGS) entry which is preliminary data.</text>
</comment>
<feature type="region of interest" description="Disordered" evidence="1">
    <location>
        <begin position="309"/>
        <end position="371"/>
    </location>
</feature>
<protein>
    <submittedName>
        <fullName evidence="2">Uncharacterized protein</fullName>
    </submittedName>
</protein>
<feature type="region of interest" description="Disordered" evidence="1">
    <location>
        <begin position="1"/>
        <end position="53"/>
    </location>
</feature>